<sequence>MLGIQESAVYRRIPTTVTAKLCSSLTIFSILLENGATMTDTTGSAIEKTAAIDFEAASSFSFTVRKKIIKQVGMSYFLRASIKYQGLSCRSKCRSAPTRKTPRKLQRDQIAFDALQANRKAMMKLGMVRLESLEYHVIGKT</sequence>
<dbReference type="AlphaFoldDB" id="A0A7S3DGL8"/>
<organism evidence="1">
    <name type="scientific">Palpitomonas bilix</name>
    <dbReference type="NCBI Taxonomy" id="652834"/>
    <lineage>
        <taxon>Eukaryota</taxon>
        <taxon>Eukaryota incertae sedis</taxon>
    </lineage>
</organism>
<proteinExistence type="predicted"/>
<protein>
    <submittedName>
        <fullName evidence="1">Uncharacterized protein</fullName>
    </submittedName>
</protein>
<evidence type="ECO:0000313" key="1">
    <source>
        <dbReference type="EMBL" id="CAE0257081.1"/>
    </source>
</evidence>
<name>A0A7S3DGL8_9EUKA</name>
<reference evidence="1" key="1">
    <citation type="submission" date="2021-01" db="EMBL/GenBank/DDBJ databases">
        <authorList>
            <person name="Corre E."/>
            <person name="Pelletier E."/>
            <person name="Niang G."/>
            <person name="Scheremetjew M."/>
            <person name="Finn R."/>
            <person name="Kale V."/>
            <person name="Holt S."/>
            <person name="Cochrane G."/>
            <person name="Meng A."/>
            <person name="Brown T."/>
            <person name="Cohen L."/>
        </authorList>
    </citation>
    <scope>NUCLEOTIDE SEQUENCE</scope>
    <source>
        <strain evidence="1">NIES-2562</strain>
    </source>
</reference>
<accession>A0A7S3DGL8</accession>
<gene>
    <name evidence="1" type="ORF">PBIL07802_LOCUS19339</name>
</gene>
<dbReference type="EMBL" id="HBIB01029804">
    <property type="protein sequence ID" value="CAE0257081.1"/>
    <property type="molecule type" value="Transcribed_RNA"/>
</dbReference>